<sequence>MGKMWVFNKKQVRYK</sequence>
<name>A0A2P2NW34_RHIMU</name>
<proteinExistence type="predicted"/>
<protein>
    <submittedName>
        <fullName evidence="1">Uncharacterized protein</fullName>
    </submittedName>
</protein>
<organism evidence="1">
    <name type="scientific">Rhizophora mucronata</name>
    <name type="common">Asiatic mangrove</name>
    <dbReference type="NCBI Taxonomy" id="61149"/>
    <lineage>
        <taxon>Eukaryota</taxon>
        <taxon>Viridiplantae</taxon>
        <taxon>Streptophyta</taxon>
        <taxon>Embryophyta</taxon>
        <taxon>Tracheophyta</taxon>
        <taxon>Spermatophyta</taxon>
        <taxon>Magnoliopsida</taxon>
        <taxon>eudicotyledons</taxon>
        <taxon>Gunneridae</taxon>
        <taxon>Pentapetalae</taxon>
        <taxon>rosids</taxon>
        <taxon>fabids</taxon>
        <taxon>Malpighiales</taxon>
        <taxon>Rhizophoraceae</taxon>
        <taxon>Rhizophora</taxon>
    </lineage>
</organism>
<dbReference type="EMBL" id="GGEC01066220">
    <property type="protein sequence ID" value="MBX46704.1"/>
    <property type="molecule type" value="Transcribed_RNA"/>
</dbReference>
<evidence type="ECO:0000313" key="1">
    <source>
        <dbReference type="EMBL" id="MBX46704.1"/>
    </source>
</evidence>
<reference evidence="1" key="1">
    <citation type="submission" date="2018-02" db="EMBL/GenBank/DDBJ databases">
        <title>Rhizophora mucronata_Transcriptome.</title>
        <authorList>
            <person name="Meera S.P."/>
            <person name="Sreeshan A."/>
            <person name="Augustine A."/>
        </authorList>
    </citation>
    <scope>NUCLEOTIDE SEQUENCE</scope>
    <source>
        <tissue evidence="1">Leaf</tissue>
    </source>
</reference>
<accession>A0A2P2NW34</accession>